<organism evidence="2 3">
    <name type="scientific">Galleria mellonella</name>
    <name type="common">Greater wax moth</name>
    <dbReference type="NCBI Taxonomy" id="7137"/>
    <lineage>
        <taxon>Eukaryota</taxon>
        <taxon>Metazoa</taxon>
        <taxon>Ecdysozoa</taxon>
        <taxon>Arthropoda</taxon>
        <taxon>Hexapoda</taxon>
        <taxon>Insecta</taxon>
        <taxon>Pterygota</taxon>
        <taxon>Neoptera</taxon>
        <taxon>Endopterygota</taxon>
        <taxon>Lepidoptera</taxon>
        <taxon>Glossata</taxon>
        <taxon>Ditrysia</taxon>
        <taxon>Pyraloidea</taxon>
        <taxon>Pyralidae</taxon>
        <taxon>Galleriinae</taxon>
        <taxon>Galleria</taxon>
    </lineage>
</organism>
<sequence>MAINETWLRPGESGRAPTVPGYKLRHVPRPSAVCGGRGGGVAFYIRAGVNARVRTHPAHSTVEQMWLTLSLNKKKLLIGTAYRPPWLDTDIFLDAITESIASFAHCDNVVLLGDFNINLIDINESKYKKLCNFLNYCNLRQIIHTPTHFINDSKTLIDIICTDAHTRNVSVDHIIDLGHHSFLSCEILLKKDKPHPRIIKYRPFKDILPHLFEADLALLPWHSICDIGDVNDMVLTLNSIILQLFDLHVPIKTKRLTTRPTPWLTDNVKFLIKLRNDAQNKYRNSKLECVKEYYKELKRHTSIAISTEKKAYYNQYINNNINNSKKLWQNIKSDIMPSKTEREVPSFFDDPNEINKWFLNVPGENNVNISQLTFYEFGRFGPSTLGLKPVSKDAVHKIINNLKSNAQGNDGITLEMIKLTMPYSLEAITSIINKSILSGTFPEAWRTAIVRPIPKGNDPTQFKDLRPISILPCLSKILERVVYLQVFEYLETNGMLPDLQSGFRKKRSTATALSDVVDNILEARDYGRDLYMYRIPTHYLYNCFLLVTLWFLLKNSAVALQALQQYAEHGPTSQNIATHTRARIYGVHCNEEALRTISESPPDTSNPPIGITKPKNALRRTPSTIHPDKRDKKHKN</sequence>
<dbReference type="InterPro" id="IPR043502">
    <property type="entry name" value="DNA/RNA_pol_sf"/>
</dbReference>
<evidence type="ECO:0000256" key="1">
    <source>
        <dbReference type="SAM" id="MobiDB-lite"/>
    </source>
</evidence>
<evidence type="ECO:0000313" key="3">
    <source>
        <dbReference type="RefSeq" id="XP_052754193.1"/>
    </source>
</evidence>
<dbReference type="PANTHER" id="PTHR47510:SF3">
    <property type="entry name" value="ENDO_EXONUCLEASE_PHOSPHATASE DOMAIN-CONTAINING PROTEIN"/>
    <property type="match status" value="1"/>
</dbReference>
<proteinExistence type="predicted"/>
<protein>
    <submittedName>
        <fullName evidence="3">Uncharacterized protein LOC128201411</fullName>
    </submittedName>
</protein>
<gene>
    <name evidence="3" type="primary">LOC128201411</name>
</gene>
<feature type="compositionally biased region" description="Polar residues" evidence="1">
    <location>
        <begin position="597"/>
        <end position="607"/>
    </location>
</feature>
<dbReference type="Proteomes" id="UP001652740">
    <property type="component" value="Unplaced"/>
</dbReference>
<dbReference type="Gene3D" id="3.60.10.10">
    <property type="entry name" value="Endonuclease/exonuclease/phosphatase"/>
    <property type="match status" value="1"/>
</dbReference>
<accession>A0ABM3MSQ8</accession>
<dbReference type="InterPro" id="IPR036691">
    <property type="entry name" value="Endo/exonu/phosph_ase_sf"/>
</dbReference>
<name>A0ABM3MSQ8_GALME</name>
<dbReference type="GeneID" id="128201411"/>
<feature type="region of interest" description="Disordered" evidence="1">
    <location>
        <begin position="597"/>
        <end position="636"/>
    </location>
</feature>
<dbReference type="SUPFAM" id="SSF56219">
    <property type="entry name" value="DNase I-like"/>
    <property type="match status" value="1"/>
</dbReference>
<dbReference type="RefSeq" id="XP_052754193.1">
    <property type="nucleotide sequence ID" value="XM_052898233.1"/>
</dbReference>
<evidence type="ECO:0000313" key="2">
    <source>
        <dbReference type="Proteomes" id="UP001652740"/>
    </source>
</evidence>
<reference evidence="3" key="1">
    <citation type="submission" date="2025-08" db="UniProtKB">
        <authorList>
            <consortium name="RefSeq"/>
        </authorList>
    </citation>
    <scope>IDENTIFICATION</scope>
    <source>
        <tissue evidence="3">Whole larvae</tissue>
    </source>
</reference>
<dbReference type="PANTHER" id="PTHR47510">
    <property type="entry name" value="REVERSE TRANSCRIPTASE DOMAIN-CONTAINING PROTEIN"/>
    <property type="match status" value="1"/>
</dbReference>
<keyword evidence="2" id="KW-1185">Reference proteome</keyword>
<dbReference type="SUPFAM" id="SSF56672">
    <property type="entry name" value="DNA/RNA polymerases"/>
    <property type="match status" value="1"/>
</dbReference>